<dbReference type="OrthoDB" id="9439903at2759"/>
<dbReference type="InterPro" id="IPR050888">
    <property type="entry name" value="ZnF_C2H2-type_TF"/>
</dbReference>
<dbReference type="SMART" id="SM00355">
    <property type="entry name" value="ZnF_C2H2"/>
    <property type="match status" value="2"/>
</dbReference>
<dbReference type="EMBL" id="CAICTM010001751">
    <property type="protein sequence ID" value="CAB9525943.1"/>
    <property type="molecule type" value="Genomic_DNA"/>
</dbReference>
<dbReference type="Proteomes" id="UP001153069">
    <property type="component" value="Unassembled WGS sequence"/>
</dbReference>
<keyword evidence="2" id="KW-0479">Metal-binding</keyword>
<evidence type="ECO:0000256" key="7">
    <source>
        <dbReference type="PROSITE-ProRule" id="PRU00042"/>
    </source>
</evidence>
<evidence type="ECO:0000256" key="1">
    <source>
        <dbReference type="ARBA" id="ARBA00004123"/>
    </source>
</evidence>
<dbReference type="PROSITE" id="PS50157">
    <property type="entry name" value="ZINC_FINGER_C2H2_2"/>
    <property type="match status" value="2"/>
</dbReference>
<proteinExistence type="predicted"/>
<sequence length="173" mass="19696">MGRHCSHCGDWLGRHDFSYNQWRKGDGYSRCNDCVHGTISYQCHTCSRVFCTQNELDMHMQVHRPRDVACPICGERRFRSGANAVQHVESGYCSGCQGATNARNQIYGYAQSQRAMRPYLADTPMLTNGGYGDGITTPDYPYQCGPCNKFFRQLSQLLQHNDSKHGHQRMLGY</sequence>
<dbReference type="Gene3D" id="3.30.160.60">
    <property type="entry name" value="Classic Zinc Finger"/>
    <property type="match status" value="1"/>
</dbReference>
<evidence type="ECO:0000313" key="9">
    <source>
        <dbReference type="EMBL" id="CAB9525943.1"/>
    </source>
</evidence>
<dbReference type="PANTHER" id="PTHR24406">
    <property type="entry name" value="TRANSCRIPTIONAL REPRESSOR CTCFL-RELATED"/>
    <property type="match status" value="1"/>
</dbReference>
<comment type="subcellular location">
    <subcellularLocation>
        <location evidence="1">Nucleus</location>
    </subcellularLocation>
</comment>
<dbReference type="GO" id="GO:0008270">
    <property type="term" value="F:zinc ion binding"/>
    <property type="evidence" value="ECO:0007669"/>
    <property type="project" value="UniProtKB-KW"/>
</dbReference>
<keyword evidence="6" id="KW-0539">Nucleus</keyword>
<keyword evidence="5" id="KW-0862">Zinc</keyword>
<comment type="caution">
    <text evidence="9">The sequence shown here is derived from an EMBL/GenBank/DDBJ whole genome shotgun (WGS) entry which is preliminary data.</text>
</comment>
<keyword evidence="4 7" id="KW-0863">Zinc-finger</keyword>
<protein>
    <submittedName>
        <fullName evidence="9">Zinc finger protein 865</fullName>
    </submittedName>
</protein>
<dbReference type="GO" id="GO:0005634">
    <property type="term" value="C:nucleus"/>
    <property type="evidence" value="ECO:0007669"/>
    <property type="project" value="UniProtKB-SubCell"/>
</dbReference>
<keyword evidence="3" id="KW-0677">Repeat</keyword>
<dbReference type="AlphaFoldDB" id="A0A9N8HX51"/>
<accession>A0A9N8HX51</accession>
<evidence type="ECO:0000256" key="4">
    <source>
        <dbReference type="ARBA" id="ARBA00022771"/>
    </source>
</evidence>
<feature type="domain" description="C2H2-type" evidence="8">
    <location>
        <begin position="41"/>
        <end position="68"/>
    </location>
</feature>
<name>A0A9N8HX51_9STRA</name>
<evidence type="ECO:0000256" key="5">
    <source>
        <dbReference type="ARBA" id="ARBA00022833"/>
    </source>
</evidence>
<organism evidence="9 10">
    <name type="scientific">Seminavis robusta</name>
    <dbReference type="NCBI Taxonomy" id="568900"/>
    <lineage>
        <taxon>Eukaryota</taxon>
        <taxon>Sar</taxon>
        <taxon>Stramenopiles</taxon>
        <taxon>Ochrophyta</taxon>
        <taxon>Bacillariophyta</taxon>
        <taxon>Bacillariophyceae</taxon>
        <taxon>Bacillariophycidae</taxon>
        <taxon>Naviculales</taxon>
        <taxon>Naviculaceae</taxon>
        <taxon>Seminavis</taxon>
    </lineage>
</organism>
<evidence type="ECO:0000256" key="3">
    <source>
        <dbReference type="ARBA" id="ARBA00022737"/>
    </source>
</evidence>
<dbReference type="InterPro" id="IPR013087">
    <property type="entry name" value="Znf_C2H2_type"/>
</dbReference>
<evidence type="ECO:0000259" key="8">
    <source>
        <dbReference type="PROSITE" id="PS50157"/>
    </source>
</evidence>
<evidence type="ECO:0000313" key="10">
    <source>
        <dbReference type="Proteomes" id="UP001153069"/>
    </source>
</evidence>
<dbReference type="SUPFAM" id="SSF57667">
    <property type="entry name" value="beta-beta-alpha zinc fingers"/>
    <property type="match status" value="1"/>
</dbReference>
<evidence type="ECO:0000256" key="2">
    <source>
        <dbReference type="ARBA" id="ARBA00022723"/>
    </source>
</evidence>
<dbReference type="PROSITE" id="PS00028">
    <property type="entry name" value="ZINC_FINGER_C2H2_1"/>
    <property type="match status" value="2"/>
</dbReference>
<keyword evidence="10" id="KW-1185">Reference proteome</keyword>
<feature type="domain" description="C2H2-type" evidence="8">
    <location>
        <begin position="142"/>
        <end position="170"/>
    </location>
</feature>
<reference evidence="9" key="1">
    <citation type="submission" date="2020-06" db="EMBL/GenBank/DDBJ databases">
        <authorList>
            <consortium name="Plant Systems Biology data submission"/>
        </authorList>
    </citation>
    <scope>NUCLEOTIDE SEQUENCE</scope>
    <source>
        <strain evidence="9">D6</strain>
    </source>
</reference>
<evidence type="ECO:0000256" key="6">
    <source>
        <dbReference type="ARBA" id="ARBA00023242"/>
    </source>
</evidence>
<dbReference type="InterPro" id="IPR036236">
    <property type="entry name" value="Znf_C2H2_sf"/>
</dbReference>
<gene>
    <name evidence="9" type="ORF">SEMRO_1753_G295380.1</name>
</gene>